<dbReference type="InterPro" id="IPR036047">
    <property type="entry name" value="F-box-like_dom_sf"/>
</dbReference>
<dbReference type="InterPro" id="IPR001810">
    <property type="entry name" value="F-box_dom"/>
</dbReference>
<feature type="domain" description="F-box protein AT5G49610-like beta-propeller" evidence="2">
    <location>
        <begin position="125"/>
        <end position="335"/>
    </location>
</feature>
<dbReference type="GeneID" id="104583904"/>
<dbReference type="SUPFAM" id="SSF81383">
    <property type="entry name" value="F-box domain"/>
    <property type="match status" value="1"/>
</dbReference>
<organism evidence="3">
    <name type="scientific">Brachypodium distachyon</name>
    <name type="common">Purple false brome</name>
    <name type="synonym">Trachynia distachya</name>
    <dbReference type="NCBI Taxonomy" id="15368"/>
    <lineage>
        <taxon>Eukaryota</taxon>
        <taxon>Viridiplantae</taxon>
        <taxon>Streptophyta</taxon>
        <taxon>Embryophyta</taxon>
        <taxon>Tracheophyta</taxon>
        <taxon>Spermatophyta</taxon>
        <taxon>Magnoliopsida</taxon>
        <taxon>Liliopsida</taxon>
        <taxon>Poales</taxon>
        <taxon>Poaceae</taxon>
        <taxon>BOP clade</taxon>
        <taxon>Pooideae</taxon>
        <taxon>Stipodae</taxon>
        <taxon>Brachypodieae</taxon>
        <taxon>Brachypodium</taxon>
    </lineage>
</organism>
<accession>I1HW76</accession>
<dbReference type="Proteomes" id="UP000008810">
    <property type="component" value="Chromosome 3"/>
</dbReference>
<dbReference type="Pfam" id="PF23635">
    <property type="entry name" value="Beta-prop_AT5G49610-like"/>
    <property type="match status" value="1"/>
</dbReference>
<protein>
    <submittedName>
        <fullName evidence="3 4">Uncharacterized protein</fullName>
    </submittedName>
</protein>
<evidence type="ECO:0000259" key="2">
    <source>
        <dbReference type="Pfam" id="PF23635"/>
    </source>
</evidence>
<name>I1HW76_BRADI</name>
<dbReference type="EnsemblPlants" id="KQJ92841">
    <property type="protein sequence ID" value="KQJ92841"/>
    <property type="gene ID" value="BRADI_3g01037v3"/>
</dbReference>
<dbReference type="PANTHER" id="PTHR32133">
    <property type="entry name" value="OS07G0120400 PROTEIN"/>
    <property type="match status" value="1"/>
</dbReference>
<dbReference type="KEGG" id="bdi:104583904"/>
<reference evidence="3 4" key="1">
    <citation type="journal article" date="2010" name="Nature">
        <title>Genome sequencing and analysis of the model grass Brachypodium distachyon.</title>
        <authorList>
            <consortium name="International Brachypodium Initiative"/>
        </authorList>
    </citation>
    <scope>NUCLEOTIDE SEQUENCE [LARGE SCALE GENOMIC DNA]</scope>
    <source>
        <strain evidence="3">Bd21</strain>
        <strain evidence="4">cv. Bd21</strain>
    </source>
</reference>
<dbReference type="OrthoDB" id="600579at2759"/>
<dbReference type="InterPro" id="IPR056594">
    <property type="entry name" value="AT5G49610-like_b-prop"/>
</dbReference>
<reference evidence="3" key="2">
    <citation type="submission" date="2017-06" db="EMBL/GenBank/DDBJ databases">
        <title>WGS assembly of Brachypodium distachyon.</title>
        <authorList>
            <consortium name="The International Brachypodium Initiative"/>
            <person name="Lucas S."/>
            <person name="Harmon-Smith M."/>
            <person name="Lail K."/>
            <person name="Tice H."/>
            <person name="Grimwood J."/>
            <person name="Bruce D."/>
            <person name="Barry K."/>
            <person name="Shu S."/>
            <person name="Lindquist E."/>
            <person name="Wang M."/>
            <person name="Pitluck S."/>
            <person name="Vogel J.P."/>
            <person name="Garvin D.F."/>
            <person name="Mockler T.C."/>
            <person name="Schmutz J."/>
            <person name="Rokhsar D."/>
            <person name="Bevan M.W."/>
        </authorList>
    </citation>
    <scope>NUCLEOTIDE SEQUENCE</scope>
    <source>
        <strain evidence="3">Bd21</strain>
    </source>
</reference>
<sequence length="416" mass="45544">MGEETRRRRRSISPAALPDDDDLLGEILLRLPATPSSLPRASLVCKRWRRLATDAGFLRRFRVRHRKDAPLLGVFFEQRVAGMGRRKDLPFVPVLDAPDRIPPARFSLRLDDDDLDGGAAGSWSVLGCRHGRVLVINRARLELLVFDPVAGDRRRVGIAPPPFVGKAFHANAAVLCDEDDHGGHGRSGSAFKVVFVATSDKGGEKALARVYSSETGQWGDPVSAAEPCVGHVGRRPGTLAGNALYWWLNASADDNGILQFDLGTQRLAVIKRPPFTGIHKGCSRIIRAEDGTGVGFAVLSYPSFQTWDRKVDCLGVASWQLRKTVNMHKVLGLPSMIEAGMARIVGYDEDAGVILVSVCTRVYSRVFVVPLESMQSRKLPGSFSENAYHPFTSFYTGTVVKSAPATEHLTEQPLSH</sequence>
<dbReference type="Gramene" id="KQJ92841">
    <property type="protein sequence ID" value="KQJ92841"/>
    <property type="gene ID" value="BRADI_3g01037v3"/>
</dbReference>
<dbReference type="STRING" id="15368.I1HW76"/>
<dbReference type="ExpressionAtlas" id="I1HW76">
    <property type="expression patterns" value="baseline"/>
</dbReference>
<dbReference type="PANTHER" id="PTHR32133:SF339">
    <property type="entry name" value="F-BOX DOMAIN-CONTAINING PROTEIN"/>
    <property type="match status" value="1"/>
</dbReference>
<evidence type="ECO:0000313" key="4">
    <source>
        <dbReference type="EnsemblPlants" id="KQJ92841"/>
    </source>
</evidence>
<reference evidence="4" key="3">
    <citation type="submission" date="2018-08" db="UniProtKB">
        <authorList>
            <consortium name="EnsemblPlants"/>
        </authorList>
    </citation>
    <scope>IDENTIFICATION</scope>
    <source>
        <strain evidence="4">cv. Bd21</strain>
    </source>
</reference>
<dbReference type="Gene3D" id="1.20.1280.50">
    <property type="match status" value="1"/>
</dbReference>
<dbReference type="EMBL" id="CM000882">
    <property type="protein sequence ID" value="KQJ92841.1"/>
    <property type="molecule type" value="Genomic_DNA"/>
</dbReference>
<dbReference type="HOGENOM" id="CLU_017945_2_2_1"/>
<dbReference type="eggNOG" id="ENOG502R6JY">
    <property type="taxonomic scope" value="Eukaryota"/>
</dbReference>
<keyword evidence="5" id="KW-1185">Reference proteome</keyword>
<dbReference type="OMA" id="SFIHIIR"/>
<dbReference type="RefSeq" id="XP_010236220.2">
    <property type="nucleotide sequence ID" value="XM_010237918.3"/>
</dbReference>
<gene>
    <name evidence="4" type="primary">LOC104583904</name>
    <name evidence="3" type="ORF">BRADI_3g01037v3</name>
</gene>
<evidence type="ECO:0000313" key="3">
    <source>
        <dbReference type="EMBL" id="KQJ92841.1"/>
    </source>
</evidence>
<feature type="domain" description="F-box" evidence="1">
    <location>
        <begin position="21"/>
        <end position="58"/>
    </location>
</feature>
<dbReference type="AlphaFoldDB" id="I1HW76"/>
<proteinExistence type="predicted"/>
<evidence type="ECO:0000313" key="5">
    <source>
        <dbReference type="Proteomes" id="UP000008810"/>
    </source>
</evidence>
<evidence type="ECO:0000259" key="1">
    <source>
        <dbReference type="Pfam" id="PF00646"/>
    </source>
</evidence>
<dbReference type="Pfam" id="PF00646">
    <property type="entry name" value="F-box"/>
    <property type="match status" value="1"/>
</dbReference>